<dbReference type="InterPro" id="IPR052901">
    <property type="entry name" value="Bact_TGase-like"/>
</dbReference>
<keyword evidence="2" id="KW-0472">Membrane</keyword>
<accession>A0A173TQA7</accession>
<dbReference type="InterPro" id="IPR002931">
    <property type="entry name" value="Transglutaminase-like"/>
</dbReference>
<feature type="transmembrane region" description="Helical" evidence="2">
    <location>
        <begin position="174"/>
        <end position="193"/>
    </location>
</feature>
<dbReference type="AlphaFoldDB" id="A0A173TQA7"/>
<evidence type="ECO:0000259" key="3">
    <source>
        <dbReference type="SMART" id="SM00460"/>
    </source>
</evidence>
<feature type="transmembrane region" description="Helical" evidence="2">
    <location>
        <begin position="31"/>
        <end position="52"/>
    </location>
</feature>
<feature type="compositionally biased region" description="Acidic residues" evidence="1">
    <location>
        <begin position="638"/>
        <end position="655"/>
    </location>
</feature>
<proteinExistence type="predicted"/>
<dbReference type="SMART" id="SM00460">
    <property type="entry name" value="TGc"/>
    <property type="match status" value="1"/>
</dbReference>
<gene>
    <name evidence="4" type="ORF">ERS852448_01615</name>
</gene>
<feature type="transmembrane region" description="Helical" evidence="2">
    <location>
        <begin position="228"/>
        <end position="250"/>
    </location>
</feature>
<keyword evidence="2" id="KW-0812">Transmembrane</keyword>
<feature type="domain" description="Transglutaminase-like" evidence="3">
    <location>
        <begin position="538"/>
        <end position="613"/>
    </location>
</feature>
<dbReference type="PANTHER" id="PTHR42736">
    <property type="entry name" value="PROTEIN-GLUTAMINE GAMMA-GLUTAMYLTRANSFERASE"/>
    <property type="match status" value="1"/>
</dbReference>
<dbReference type="SUPFAM" id="SSF54001">
    <property type="entry name" value="Cysteine proteinases"/>
    <property type="match status" value="1"/>
</dbReference>
<feature type="transmembrane region" description="Helical" evidence="2">
    <location>
        <begin position="199"/>
        <end position="216"/>
    </location>
</feature>
<reference evidence="4 5" key="1">
    <citation type="submission" date="2015-09" db="EMBL/GenBank/DDBJ databases">
        <authorList>
            <consortium name="Pathogen Informatics"/>
        </authorList>
    </citation>
    <scope>NUCLEOTIDE SEQUENCE [LARGE SCALE GENOMIC DNA]</scope>
    <source>
        <strain evidence="4 5">2789STDY5608891</strain>
    </source>
</reference>
<evidence type="ECO:0000313" key="5">
    <source>
        <dbReference type="Proteomes" id="UP000095492"/>
    </source>
</evidence>
<feature type="region of interest" description="Disordered" evidence="1">
    <location>
        <begin position="629"/>
        <end position="655"/>
    </location>
</feature>
<organism evidence="4 5">
    <name type="scientific">Eubacterium ramulus</name>
    <dbReference type="NCBI Taxonomy" id="39490"/>
    <lineage>
        <taxon>Bacteria</taxon>
        <taxon>Bacillati</taxon>
        <taxon>Bacillota</taxon>
        <taxon>Clostridia</taxon>
        <taxon>Eubacteriales</taxon>
        <taxon>Eubacteriaceae</taxon>
        <taxon>Eubacterium</taxon>
    </lineage>
</organism>
<dbReference type="InterPro" id="IPR038765">
    <property type="entry name" value="Papain-like_cys_pep_sf"/>
</dbReference>
<sequence length="806" mass="90708">MIMKNNRNSNKKKGAFLLRPVQVQNGRKNRLTAFLTDVCFVWLYLAGMTFWLESSLQLDISIGICLLAALAAALLQQLAAGGWSENGAGRRWLGILSWCGALAVIALAAHQMWLSGIHQICNHAVDMLGHRFPYLFSSYAVTVDTSAAQYLAVLWVMLLLALAGGYLVRSGNRILLGMQIVCMLVLQLVTGIGPVQIRSFVPVLCCLIAVWMRGHGEQIAAGRQRLAALQNVIGLAVLTVIVLAAGSLALGKLVPQDGTVLSDWKAAAVEKIRDLRYGGSNEVLPDGSFSGLGSFQPKGDAVLTVTMSQPESYYLRGFIGSDYTGDGWKDTDAVKLWKSRDLFYWLHRDGFYGQETLSDAALIFGSEEDRTQKNNITVKNTGGSSRYYYVPYELDSSADSGVQAALGEQKIGDSTIIADGLRGQRQYTYQALLPQITKYPVYTTALLDADALDEAGKNYQNLESYYNEFVYHTYLDMPERIQRTLSSLLGEAKIPEGEKHVDYSEAKENILYLLTSAYTDSNQLDERWTGDDFIFDFLQISQKGYSVHFASAATMMFRYYGIPARYVEGYLITPEDAQAMTAGEPYVVDDTHAHAWVEYYQDGVGWLPFETTPSYLDIMNKAEDYQNISGVSGGSSQDEQDMEQQEEEKQEEEEPDEKIDWVQVILILLVIGICVLLLVMIAFLMWVLIQRHKSRVLKRKFDDENAREAVRAMFEYTMNILAAAGLNIRNTSLYRYEKQIAKMFDEETAAEYHHIVDIRQEAVYSSNEMTPEQKAQMMAFKEKIWKRIYTNGTLIQKLQLKYIYFL</sequence>
<dbReference type="Proteomes" id="UP000095492">
    <property type="component" value="Unassembled WGS sequence"/>
</dbReference>
<feature type="transmembrane region" description="Helical" evidence="2">
    <location>
        <begin position="58"/>
        <end position="80"/>
    </location>
</feature>
<dbReference type="OrthoDB" id="9804872at2"/>
<dbReference type="EMBL" id="CYYA01000009">
    <property type="protein sequence ID" value="CUN04419.1"/>
    <property type="molecule type" value="Genomic_DNA"/>
</dbReference>
<dbReference type="PANTHER" id="PTHR42736:SF1">
    <property type="entry name" value="PROTEIN-GLUTAMINE GAMMA-GLUTAMYLTRANSFERASE"/>
    <property type="match status" value="1"/>
</dbReference>
<dbReference type="Pfam" id="PF01841">
    <property type="entry name" value="Transglut_core"/>
    <property type="match status" value="1"/>
</dbReference>
<dbReference type="Gene3D" id="3.10.620.30">
    <property type="match status" value="1"/>
</dbReference>
<name>A0A173TQA7_EUBRA</name>
<dbReference type="STRING" id="39490.ERS852448_01615"/>
<feature type="transmembrane region" description="Helical" evidence="2">
    <location>
        <begin position="92"/>
        <end position="113"/>
    </location>
</feature>
<evidence type="ECO:0000256" key="1">
    <source>
        <dbReference type="SAM" id="MobiDB-lite"/>
    </source>
</evidence>
<keyword evidence="2" id="KW-1133">Transmembrane helix</keyword>
<evidence type="ECO:0000313" key="4">
    <source>
        <dbReference type="EMBL" id="CUN04419.1"/>
    </source>
</evidence>
<protein>
    <submittedName>
        <fullName evidence="4">Uncharacterized protein conserved in bacteria</fullName>
    </submittedName>
</protein>
<feature type="transmembrane region" description="Helical" evidence="2">
    <location>
        <begin position="661"/>
        <end position="689"/>
    </location>
</feature>
<evidence type="ECO:0000256" key="2">
    <source>
        <dbReference type="SAM" id="Phobius"/>
    </source>
</evidence>
<feature type="transmembrane region" description="Helical" evidence="2">
    <location>
        <begin position="147"/>
        <end position="167"/>
    </location>
</feature>